<dbReference type="Gramene" id="rna-AYBTSS11_LOCUS13897">
    <property type="protein sequence ID" value="CAJ1949784.1"/>
    <property type="gene ID" value="gene-AYBTSS11_LOCUS13897"/>
</dbReference>
<dbReference type="Proteomes" id="UP001189624">
    <property type="component" value="Chromosome 4"/>
</dbReference>
<evidence type="ECO:0000313" key="2">
    <source>
        <dbReference type="Proteomes" id="UP001189624"/>
    </source>
</evidence>
<accession>A0AA86VG04</accession>
<dbReference type="AlphaFoldDB" id="A0AA86VG04"/>
<protein>
    <submittedName>
        <fullName evidence="1">Uncharacterized protein</fullName>
    </submittedName>
</protein>
<organism evidence="1 2">
    <name type="scientific">Sphenostylis stenocarpa</name>
    <dbReference type="NCBI Taxonomy" id="92480"/>
    <lineage>
        <taxon>Eukaryota</taxon>
        <taxon>Viridiplantae</taxon>
        <taxon>Streptophyta</taxon>
        <taxon>Embryophyta</taxon>
        <taxon>Tracheophyta</taxon>
        <taxon>Spermatophyta</taxon>
        <taxon>Magnoliopsida</taxon>
        <taxon>eudicotyledons</taxon>
        <taxon>Gunneridae</taxon>
        <taxon>Pentapetalae</taxon>
        <taxon>rosids</taxon>
        <taxon>fabids</taxon>
        <taxon>Fabales</taxon>
        <taxon>Fabaceae</taxon>
        <taxon>Papilionoideae</taxon>
        <taxon>50 kb inversion clade</taxon>
        <taxon>NPAAA clade</taxon>
        <taxon>indigoferoid/millettioid clade</taxon>
        <taxon>Phaseoleae</taxon>
        <taxon>Sphenostylis</taxon>
    </lineage>
</organism>
<sequence>MALLYKYKMEWVTLPYRGNLDCSLTGDLSETLLACMVKEIMGNVVVKDESLNIYLEIMQKWARATTSCTK</sequence>
<dbReference type="EMBL" id="OY731401">
    <property type="protein sequence ID" value="CAJ1949784.1"/>
    <property type="molecule type" value="Genomic_DNA"/>
</dbReference>
<evidence type="ECO:0000313" key="1">
    <source>
        <dbReference type="EMBL" id="CAJ1949784.1"/>
    </source>
</evidence>
<reference evidence="1" key="1">
    <citation type="submission" date="2023-10" db="EMBL/GenBank/DDBJ databases">
        <authorList>
            <person name="Domelevo Entfellner J.-B."/>
        </authorList>
    </citation>
    <scope>NUCLEOTIDE SEQUENCE</scope>
</reference>
<gene>
    <name evidence="1" type="ORF">AYBTSS11_LOCUS13897</name>
</gene>
<name>A0AA86VG04_9FABA</name>
<keyword evidence="2" id="KW-1185">Reference proteome</keyword>
<proteinExistence type="predicted"/>